<reference evidence="2 3" key="1">
    <citation type="submission" date="2019-04" db="EMBL/GenBank/DDBJ databases">
        <title>Friends and foes A comparative genomics study of 23 Aspergillus species from section Flavi.</title>
        <authorList>
            <consortium name="DOE Joint Genome Institute"/>
            <person name="Kjaerbolling I."/>
            <person name="Vesth T."/>
            <person name="Frisvad J.C."/>
            <person name="Nybo J.L."/>
            <person name="Theobald S."/>
            <person name="Kildgaard S."/>
            <person name="Isbrandt T."/>
            <person name="Kuo A."/>
            <person name="Sato A."/>
            <person name="Lyhne E.K."/>
            <person name="Kogle M.E."/>
            <person name="Wiebenga A."/>
            <person name="Kun R.S."/>
            <person name="Lubbers R.J."/>
            <person name="Makela M.R."/>
            <person name="Barry K."/>
            <person name="Chovatia M."/>
            <person name="Clum A."/>
            <person name="Daum C."/>
            <person name="Haridas S."/>
            <person name="He G."/>
            <person name="LaButti K."/>
            <person name="Lipzen A."/>
            <person name="Mondo S."/>
            <person name="Riley R."/>
            <person name="Salamov A."/>
            <person name="Simmons B.A."/>
            <person name="Magnuson J.K."/>
            <person name="Henrissat B."/>
            <person name="Mortensen U.H."/>
            <person name="Larsen T.O."/>
            <person name="Devries R.P."/>
            <person name="Grigoriev I.V."/>
            <person name="Machida M."/>
            <person name="Baker S.E."/>
            <person name="Andersen M.R."/>
        </authorList>
    </citation>
    <scope>NUCLEOTIDE SEQUENCE [LARGE SCALE GENOMIC DNA]</scope>
    <source>
        <strain evidence="2 3">CBS 117626</strain>
    </source>
</reference>
<dbReference type="EMBL" id="ML738748">
    <property type="protein sequence ID" value="KAE8156735.1"/>
    <property type="molecule type" value="Genomic_DNA"/>
</dbReference>
<dbReference type="Proteomes" id="UP000326950">
    <property type="component" value="Unassembled WGS sequence"/>
</dbReference>
<sequence length="105" mass="11341">MGMLLLVFDGFVDGIPRVFHPIPSKKHQLPAPVAPIKDHFPGPASSSYTSWNRNDEMDSLSSTLGKRDLAPILTKLPLVRVCARPVSPVTMLPVLSSVSQPPALS</sequence>
<name>A0A5N6UDN5_ASPTM</name>
<gene>
    <name evidence="2" type="ORF">BDV40DRAFT_280322</name>
</gene>
<proteinExistence type="predicted"/>
<evidence type="ECO:0000313" key="2">
    <source>
        <dbReference type="EMBL" id="KAE8156735.1"/>
    </source>
</evidence>
<evidence type="ECO:0000313" key="3">
    <source>
        <dbReference type="Proteomes" id="UP000326950"/>
    </source>
</evidence>
<accession>A0A5N6UDN5</accession>
<feature type="region of interest" description="Disordered" evidence="1">
    <location>
        <begin position="33"/>
        <end position="60"/>
    </location>
</feature>
<keyword evidence="3" id="KW-1185">Reference proteome</keyword>
<organism evidence="2 3">
    <name type="scientific">Aspergillus tamarii</name>
    <dbReference type="NCBI Taxonomy" id="41984"/>
    <lineage>
        <taxon>Eukaryota</taxon>
        <taxon>Fungi</taxon>
        <taxon>Dikarya</taxon>
        <taxon>Ascomycota</taxon>
        <taxon>Pezizomycotina</taxon>
        <taxon>Eurotiomycetes</taxon>
        <taxon>Eurotiomycetidae</taxon>
        <taxon>Eurotiales</taxon>
        <taxon>Aspergillaceae</taxon>
        <taxon>Aspergillus</taxon>
        <taxon>Aspergillus subgen. Circumdati</taxon>
    </lineage>
</organism>
<protein>
    <submittedName>
        <fullName evidence="2">Uncharacterized protein</fullName>
    </submittedName>
</protein>
<dbReference type="AlphaFoldDB" id="A0A5N6UDN5"/>
<evidence type="ECO:0000256" key="1">
    <source>
        <dbReference type="SAM" id="MobiDB-lite"/>
    </source>
</evidence>